<organism evidence="1 2">
    <name type="scientific">Lentihominibacter faecis</name>
    <dbReference type="NCBI Taxonomy" id="2764712"/>
    <lineage>
        <taxon>Bacteria</taxon>
        <taxon>Bacillati</taxon>
        <taxon>Bacillota</taxon>
        <taxon>Clostridia</taxon>
        <taxon>Peptostreptococcales</taxon>
        <taxon>Anaerovoracaceae</taxon>
        <taxon>Lentihominibacter</taxon>
    </lineage>
</organism>
<accession>A0A923NEI2</accession>
<dbReference type="InterPro" id="IPR010451">
    <property type="entry name" value="Acetoacetate_decarboxylase"/>
</dbReference>
<dbReference type="SUPFAM" id="SSF160104">
    <property type="entry name" value="Acetoacetate decarboxylase-like"/>
    <property type="match status" value="1"/>
</dbReference>
<dbReference type="GO" id="GO:0016829">
    <property type="term" value="F:lyase activity"/>
    <property type="evidence" value="ECO:0007669"/>
    <property type="project" value="InterPro"/>
</dbReference>
<sequence>MAFKFEKDKFYMQPVFFGPTTTMQSMEGKRMLHQPSNVECLGVSFETNQEQVDALLPECFTSNAPVISVQACEFNDIGWLAGHSYTLINISTPVHFKGERDDLDGDLVLVMFENHADPIVAGRDGIGYSKIYADMPKFGHYEGKCTARAYSWDFKFMDLQLDLNGEAEDPKRMMDLAAQSQGKMNYRYIPSVDDITVPDAEYPVFNPKKWEKPADYKWEVKPPQAQFCKGTVKFYEPQWEDMPTYYRVGKGLADLEIKKYLGGQHIFYTEPCDYMHSFRLR</sequence>
<dbReference type="RefSeq" id="WP_249286644.1">
    <property type="nucleotide sequence ID" value="NZ_JACRWC010000054.1"/>
</dbReference>
<dbReference type="InterPro" id="IPR023375">
    <property type="entry name" value="ADC_dom_sf"/>
</dbReference>
<dbReference type="EMBL" id="JACRWC010000054">
    <property type="protein sequence ID" value="MBC5999177.1"/>
    <property type="molecule type" value="Genomic_DNA"/>
</dbReference>
<keyword evidence="2" id="KW-1185">Reference proteome</keyword>
<evidence type="ECO:0000313" key="1">
    <source>
        <dbReference type="EMBL" id="MBC5999177.1"/>
    </source>
</evidence>
<dbReference type="Proteomes" id="UP000644115">
    <property type="component" value="Unassembled WGS sequence"/>
</dbReference>
<reference evidence="1" key="1">
    <citation type="submission" date="2020-08" db="EMBL/GenBank/DDBJ databases">
        <authorList>
            <person name="Liu C."/>
            <person name="Sun Q."/>
        </authorList>
    </citation>
    <scope>NUCLEOTIDE SEQUENCE</scope>
    <source>
        <strain evidence="1">BX16</strain>
    </source>
</reference>
<protein>
    <submittedName>
        <fullName evidence="1">Acetoacetate decarboxylase family protein</fullName>
    </submittedName>
</protein>
<dbReference type="Pfam" id="PF06314">
    <property type="entry name" value="ADC"/>
    <property type="match status" value="1"/>
</dbReference>
<evidence type="ECO:0000313" key="2">
    <source>
        <dbReference type="Proteomes" id="UP000644115"/>
    </source>
</evidence>
<comment type="caution">
    <text evidence="1">The sequence shown here is derived from an EMBL/GenBank/DDBJ whole genome shotgun (WGS) entry which is preliminary data.</text>
</comment>
<gene>
    <name evidence="1" type="ORF">H8876_04090</name>
</gene>
<proteinExistence type="predicted"/>
<name>A0A923NEI2_9FIRM</name>
<dbReference type="Gene3D" id="2.40.400.10">
    <property type="entry name" value="Acetoacetate decarboxylase-like"/>
    <property type="match status" value="1"/>
</dbReference>
<dbReference type="AlphaFoldDB" id="A0A923NEI2"/>